<protein>
    <submittedName>
        <fullName evidence="2">Uncharacterized protein</fullName>
    </submittedName>
</protein>
<name>I2FMG2_USTHO</name>
<evidence type="ECO:0000313" key="3">
    <source>
        <dbReference type="Proteomes" id="UP000006174"/>
    </source>
</evidence>
<feature type="compositionally biased region" description="Basic and acidic residues" evidence="1">
    <location>
        <begin position="53"/>
        <end position="68"/>
    </location>
</feature>
<dbReference type="AlphaFoldDB" id="I2FMG2"/>
<feature type="compositionally biased region" description="Polar residues" evidence="1">
    <location>
        <begin position="29"/>
        <end position="49"/>
    </location>
</feature>
<sequence>MYKETVTTISQLTFSTLATTLTTWQSAIESNPTQRVDPHQASTRVTSSDNQDESTRKDKKDKKDEDCTSAKVAARPQRIQCWICKQSGHGINQCNALVTIPENSSLAKSK</sequence>
<evidence type="ECO:0000313" key="2">
    <source>
        <dbReference type="EMBL" id="CCF48105.1"/>
    </source>
</evidence>
<organism evidence="2 3">
    <name type="scientific">Ustilago hordei</name>
    <name type="common">Barley covered smut fungus</name>
    <dbReference type="NCBI Taxonomy" id="120017"/>
    <lineage>
        <taxon>Eukaryota</taxon>
        <taxon>Fungi</taxon>
        <taxon>Dikarya</taxon>
        <taxon>Basidiomycota</taxon>
        <taxon>Ustilaginomycotina</taxon>
        <taxon>Ustilaginomycetes</taxon>
        <taxon>Ustilaginales</taxon>
        <taxon>Ustilaginaceae</taxon>
        <taxon>Ustilago</taxon>
    </lineage>
</organism>
<dbReference type="Proteomes" id="UP000006174">
    <property type="component" value="Unassembled WGS sequence"/>
</dbReference>
<accession>I2FMG2</accession>
<dbReference type="EMBL" id="CAGI01000088">
    <property type="protein sequence ID" value="CCF48105.1"/>
    <property type="molecule type" value="Genomic_DNA"/>
</dbReference>
<feature type="region of interest" description="Disordered" evidence="1">
    <location>
        <begin position="29"/>
        <end position="72"/>
    </location>
</feature>
<gene>
    <name evidence="2" type="ORF">UHOR_12783</name>
</gene>
<keyword evidence="3" id="KW-1185">Reference proteome</keyword>
<dbReference type="HOGENOM" id="CLU_148862_0_0_1"/>
<evidence type="ECO:0000256" key="1">
    <source>
        <dbReference type="SAM" id="MobiDB-lite"/>
    </source>
</evidence>
<proteinExistence type="predicted"/>
<reference evidence="2 3" key="1">
    <citation type="journal article" date="2012" name="Plant Cell">
        <title>Genome comparison of barley and maize smut fungi reveals targeted loss of RNA silencing components and species-specific presence of transposable elements.</title>
        <authorList>
            <person name="Laurie J.D."/>
            <person name="Ali S."/>
            <person name="Linning R."/>
            <person name="Mannhaupt G."/>
            <person name="Wong P."/>
            <person name="Gueldener U."/>
            <person name="Muensterkoetter M."/>
            <person name="Moore R."/>
            <person name="Kahmann R."/>
            <person name="Bakkeren G."/>
            <person name="Schirawski J."/>
        </authorList>
    </citation>
    <scope>NUCLEOTIDE SEQUENCE [LARGE SCALE GENOMIC DNA]</scope>
    <source>
        <strain evidence="3">Uh4875-4</strain>
    </source>
</reference>
<comment type="caution">
    <text evidence="2">The sequence shown here is derived from an EMBL/GenBank/DDBJ whole genome shotgun (WGS) entry which is preliminary data.</text>
</comment>